<dbReference type="EMBL" id="OC915020">
    <property type="protein sequence ID" value="CAD7638200.1"/>
    <property type="molecule type" value="Genomic_DNA"/>
</dbReference>
<keyword evidence="3" id="KW-1185">Reference proteome</keyword>
<accession>A0A7R9LAR0</accession>
<dbReference type="Proteomes" id="UP000728032">
    <property type="component" value="Unassembled WGS sequence"/>
</dbReference>
<organism evidence="2">
    <name type="scientific">Oppiella nova</name>
    <dbReference type="NCBI Taxonomy" id="334625"/>
    <lineage>
        <taxon>Eukaryota</taxon>
        <taxon>Metazoa</taxon>
        <taxon>Ecdysozoa</taxon>
        <taxon>Arthropoda</taxon>
        <taxon>Chelicerata</taxon>
        <taxon>Arachnida</taxon>
        <taxon>Acari</taxon>
        <taxon>Acariformes</taxon>
        <taxon>Sarcoptiformes</taxon>
        <taxon>Oribatida</taxon>
        <taxon>Brachypylina</taxon>
        <taxon>Oppioidea</taxon>
        <taxon>Oppiidae</taxon>
        <taxon>Oppiella</taxon>
    </lineage>
</organism>
<reference evidence="2" key="1">
    <citation type="submission" date="2020-11" db="EMBL/GenBank/DDBJ databases">
        <authorList>
            <person name="Tran Van P."/>
        </authorList>
    </citation>
    <scope>NUCLEOTIDE SEQUENCE</scope>
</reference>
<proteinExistence type="predicted"/>
<evidence type="ECO:0000313" key="3">
    <source>
        <dbReference type="Proteomes" id="UP000728032"/>
    </source>
</evidence>
<evidence type="ECO:0000313" key="2">
    <source>
        <dbReference type="EMBL" id="CAD7638200.1"/>
    </source>
</evidence>
<dbReference type="EMBL" id="CAJPVJ010000195">
    <property type="protein sequence ID" value="CAG2161667.1"/>
    <property type="molecule type" value="Genomic_DNA"/>
</dbReference>
<feature type="region of interest" description="Disordered" evidence="1">
    <location>
        <begin position="34"/>
        <end position="80"/>
    </location>
</feature>
<protein>
    <submittedName>
        <fullName evidence="2">Uncharacterized protein</fullName>
    </submittedName>
</protein>
<feature type="compositionally biased region" description="Polar residues" evidence="1">
    <location>
        <begin position="41"/>
        <end position="56"/>
    </location>
</feature>
<sequence length="93" mass="10485">MDEEELALIDEVVKSGSFERQTSLTKSTGSISEAIERKRTQSNVSKVSKLSANQDVSKTDETKKRKKMSKLTESEKSETGSVKWSVYWAYFVA</sequence>
<name>A0A7R9LAR0_9ACAR</name>
<dbReference type="AlphaFoldDB" id="A0A7R9LAR0"/>
<evidence type="ECO:0000256" key="1">
    <source>
        <dbReference type="SAM" id="MobiDB-lite"/>
    </source>
</evidence>
<gene>
    <name evidence="2" type="ORF">ONB1V03_LOCUS1271</name>
</gene>